<dbReference type="PROSITE" id="PS50082">
    <property type="entry name" value="WD_REPEATS_2"/>
    <property type="match status" value="1"/>
</dbReference>
<comment type="caution">
    <text evidence="5">The sequence shown here is derived from an EMBL/GenBank/DDBJ whole genome shotgun (WGS) entry which is preliminary data.</text>
</comment>
<keyword evidence="4" id="KW-0472">Membrane</keyword>
<reference evidence="5 6" key="1">
    <citation type="journal article" date="2013" name="Curr. Biol.">
        <title>The Genome of the Foraminiferan Reticulomyxa filosa.</title>
        <authorList>
            <person name="Glockner G."/>
            <person name="Hulsmann N."/>
            <person name="Schleicher M."/>
            <person name="Noegel A.A."/>
            <person name="Eichinger L."/>
            <person name="Gallinger C."/>
            <person name="Pawlowski J."/>
            <person name="Sierra R."/>
            <person name="Euteneuer U."/>
            <person name="Pillet L."/>
            <person name="Moustafa A."/>
            <person name="Platzer M."/>
            <person name="Groth M."/>
            <person name="Szafranski K."/>
            <person name="Schliwa M."/>
        </authorList>
    </citation>
    <scope>NUCLEOTIDE SEQUENCE [LARGE SCALE GENOMIC DNA]</scope>
</reference>
<dbReference type="PANTHER" id="PTHR22847">
    <property type="entry name" value="WD40 REPEAT PROTEIN"/>
    <property type="match status" value="1"/>
</dbReference>
<keyword evidence="1 3" id="KW-0853">WD repeat</keyword>
<dbReference type="InterPro" id="IPR001680">
    <property type="entry name" value="WD40_rpt"/>
</dbReference>
<dbReference type="PANTHER" id="PTHR22847:SF637">
    <property type="entry name" value="WD REPEAT DOMAIN 5B"/>
    <property type="match status" value="1"/>
</dbReference>
<evidence type="ECO:0000256" key="2">
    <source>
        <dbReference type="ARBA" id="ARBA00022737"/>
    </source>
</evidence>
<dbReference type="GO" id="GO:1990234">
    <property type="term" value="C:transferase complex"/>
    <property type="evidence" value="ECO:0007669"/>
    <property type="project" value="UniProtKB-ARBA"/>
</dbReference>
<accession>X6MWX9</accession>
<dbReference type="InterPro" id="IPR015943">
    <property type="entry name" value="WD40/YVTN_repeat-like_dom_sf"/>
</dbReference>
<evidence type="ECO:0000256" key="4">
    <source>
        <dbReference type="SAM" id="Phobius"/>
    </source>
</evidence>
<dbReference type="Proteomes" id="UP000023152">
    <property type="component" value="Unassembled WGS sequence"/>
</dbReference>
<protein>
    <submittedName>
        <fullName evidence="5">Uncharacterized protein</fullName>
    </submittedName>
</protein>
<evidence type="ECO:0000313" key="6">
    <source>
        <dbReference type="Proteomes" id="UP000023152"/>
    </source>
</evidence>
<evidence type="ECO:0000256" key="1">
    <source>
        <dbReference type="ARBA" id="ARBA00022574"/>
    </source>
</evidence>
<sequence length="256" mass="30685">MDLVFCCKVELFLLAVHFEKHDEKKKLQTYIYFFISATIFCFFRRYLILNRKVFKNWNIALLKNGSCRIVVKNMLMNVKHLLNILLFQIHNNNCKSFSMPLEFLLCPFLSYVYNLFSGSNDNANRIYDIETSKQFITFEGHINDFNCVEHVSNEIRISGCVNTILSGSCDKSVRLWNITSCQQIQMFNEYIDWTMFVDNEFDDKLNVICSELYFQVKGNTRVWKLIYEFFYNLLVFILKCGYLFYDFYTRMKKEFC</sequence>
<dbReference type="Gene3D" id="2.130.10.10">
    <property type="entry name" value="YVTN repeat-like/Quinoprotein amine dehydrogenase"/>
    <property type="match status" value="1"/>
</dbReference>
<dbReference type="InterPro" id="IPR019775">
    <property type="entry name" value="WD40_repeat_CS"/>
</dbReference>
<feature type="repeat" description="WD" evidence="3">
    <location>
        <begin position="164"/>
        <end position="186"/>
    </location>
</feature>
<gene>
    <name evidence="5" type="ORF">RFI_18759</name>
</gene>
<feature type="transmembrane region" description="Helical" evidence="4">
    <location>
        <begin position="30"/>
        <end position="47"/>
    </location>
</feature>
<dbReference type="SUPFAM" id="SSF50978">
    <property type="entry name" value="WD40 repeat-like"/>
    <property type="match status" value="1"/>
</dbReference>
<proteinExistence type="predicted"/>
<dbReference type="PROSITE" id="PS00678">
    <property type="entry name" value="WD_REPEATS_1"/>
    <property type="match status" value="1"/>
</dbReference>
<keyword evidence="2" id="KW-0677">Repeat</keyword>
<dbReference type="AlphaFoldDB" id="X6MWX9"/>
<keyword evidence="4" id="KW-1133">Transmembrane helix</keyword>
<evidence type="ECO:0000313" key="5">
    <source>
        <dbReference type="EMBL" id="ETO18508.1"/>
    </source>
</evidence>
<feature type="transmembrane region" description="Helical" evidence="4">
    <location>
        <begin position="225"/>
        <end position="245"/>
    </location>
</feature>
<dbReference type="EMBL" id="ASPP01014816">
    <property type="protein sequence ID" value="ETO18508.1"/>
    <property type="molecule type" value="Genomic_DNA"/>
</dbReference>
<organism evidence="5 6">
    <name type="scientific">Reticulomyxa filosa</name>
    <dbReference type="NCBI Taxonomy" id="46433"/>
    <lineage>
        <taxon>Eukaryota</taxon>
        <taxon>Sar</taxon>
        <taxon>Rhizaria</taxon>
        <taxon>Retaria</taxon>
        <taxon>Foraminifera</taxon>
        <taxon>Monothalamids</taxon>
        <taxon>Reticulomyxidae</taxon>
        <taxon>Reticulomyxa</taxon>
    </lineage>
</organism>
<keyword evidence="6" id="KW-1185">Reference proteome</keyword>
<keyword evidence="4" id="KW-0812">Transmembrane</keyword>
<evidence type="ECO:0000256" key="3">
    <source>
        <dbReference type="PROSITE-ProRule" id="PRU00221"/>
    </source>
</evidence>
<dbReference type="InterPro" id="IPR036322">
    <property type="entry name" value="WD40_repeat_dom_sf"/>
</dbReference>
<name>X6MWX9_RETFI</name>